<reference evidence="1" key="1">
    <citation type="submission" date="2019-09" db="EMBL/GenBank/DDBJ databases">
        <authorList>
            <person name="Li J."/>
        </authorList>
    </citation>
    <scope>NUCLEOTIDE SEQUENCE [LARGE SCALE GENOMIC DNA]</scope>
    <source>
        <strain evidence="1">JCM 14732</strain>
    </source>
</reference>
<dbReference type="Pfam" id="PF05402">
    <property type="entry name" value="PqqD"/>
    <property type="match status" value="1"/>
</dbReference>
<accession>A0A5M4F9Z1</accession>
<evidence type="ECO:0000313" key="1">
    <source>
        <dbReference type="EMBL" id="KAA1395195.1"/>
    </source>
</evidence>
<organism evidence="1 2">
    <name type="scientific">Aeromicrobium ginsengisoli</name>
    <dbReference type="NCBI Taxonomy" id="363867"/>
    <lineage>
        <taxon>Bacteria</taxon>
        <taxon>Bacillati</taxon>
        <taxon>Actinomycetota</taxon>
        <taxon>Actinomycetes</taxon>
        <taxon>Propionibacteriales</taxon>
        <taxon>Nocardioidaceae</taxon>
        <taxon>Aeromicrobium</taxon>
    </lineage>
</organism>
<gene>
    <name evidence="1" type="ORF">ESP70_013550</name>
</gene>
<sequence length="96" mass="10330">MAPPRVSATTVLHASDSVLLRQAGTETVLLDLTSEEFFGLDGAGARMYELLAEPRTIDAVADVIVDEYDVDRDQLVADLVDLAAELVERGLVVADE</sequence>
<dbReference type="Gene3D" id="1.10.10.1150">
    <property type="entry name" value="Coenzyme PQQ synthesis protein D (PqqD)"/>
    <property type="match status" value="1"/>
</dbReference>
<comment type="caution">
    <text evidence="1">The sequence shown here is derived from an EMBL/GenBank/DDBJ whole genome shotgun (WGS) entry which is preliminary data.</text>
</comment>
<name>A0A5M4F9Z1_9ACTN</name>
<protein>
    <submittedName>
        <fullName evidence="1">PqqD family protein</fullName>
    </submittedName>
</protein>
<dbReference type="InterPro" id="IPR041881">
    <property type="entry name" value="PqqD_sf"/>
</dbReference>
<dbReference type="AlphaFoldDB" id="A0A5M4F9Z1"/>
<keyword evidence="2" id="KW-1185">Reference proteome</keyword>
<dbReference type="RefSeq" id="WP_149689863.1">
    <property type="nucleotide sequence ID" value="NZ_SDPQ02000003.1"/>
</dbReference>
<dbReference type="EMBL" id="SDPQ02000003">
    <property type="protein sequence ID" value="KAA1395195.1"/>
    <property type="molecule type" value="Genomic_DNA"/>
</dbReference>
<dbReference type="Proteomes" id="UP000380867">
    <property type="component" value="Unassembled WGS sequence"/>
</dbReference>
<dbReference type="InterPro" id="IPR008792">
    <property type="entry name" value="PQQD"/>
</dbReference>
<evidence type="ECO:0000313" key="2">
    <source>
        <dbReference type="Proteomes" id="UP000380867"/>
    </source>
</evidence>
<proteinExistence type="predicted"/>
<dbReference type="OrthoDB" id="9800554at2"/>